<protein>
    <recommendedName>
        <fullName evidence="3">Reverse transcriptase</fullName>
    </recommendedName>
</protein>
<proteinExistence type="predicted"/>
<comment type="caution">
    <text evidence="1">The sequence shown here is derived from an EMBL/GenBank/DDBJ whole genome shotgun (WGS) entry which is preliminary data.</text>
</comment>
<dbReference type="Proteomes" id="UP001151760">
    <property type="component" value="Unassembled WGS sequence"/>
</dbReference>
<name>A0ABQ5EVT6_9ASTR</name>
<gene>
    <name evidence="1" type="ORF">Tco_0990220</name>
</gene>
<dbReference type="EMBL" id="BQNB010016733">
    <property type="protein sequence ID" value="GJT55166.1"/>
    <property type="molecule type" value="Genomic_DNA"/>
</dbReference>
<evidence type="ECO:0008006" key="3">
    <source>
        <dbReference type="Google" id="ProtNLM"/>
    </source>
</evidence>
<evidence type="ECO:0000313" key="1">
    <source>
        <dbReference type="EMBL" id="GJT55166.1"/>
    </source>
</evidence>
<accession>A0ABQ5EVT6</accession>
<keyword evidence="2" id="KW-1185">Reference proteome</keyword>
<evidence type="ECO:0000313" key="2">
    <source>
        <dbReference type="Proteomes" id="UP001151760"/>
    </source>
</evidence>
<reference evidence="1" key="1">
    <citation type="journal article" date="2022" name="Int. J. Mol. Sci.">
        <title>Draft Genome of Tanacetum Coccineum: Genomic Comparison of Closely Related Tanacetum-Family Plants.</title>
        <authorList>
            <person name="Yamashiro T."/>
            <person name="Shiraishi A."/>
            <person name="Nakayama K."/>
            <person name="Satake H."/>
        </authorList>
    </citation>
    <scope>NUCLEOTIDE SEQUENCE</scope>
</reference>
<organism evidence="1 2">
    <name type="scientific">Tanacetum coccineum</name>
    <dbReference type="NCBI Taxonomy" id="301880"/>
    <lineage>
        <taxon>Eukaryota</taxon>
        <taxon>Viridiplantae</taxon>
        <taxon>Streptophyta</taxon>
        <taxon>Embryophyta</taxon>
        <taxon>Tracheophyta</taxon>
        <taxon>Spermatophyta</taxon>
        <taxon>Magnoliopsida</taxon>
        <taxon>eudicotyledons</taxon>
        <taxon>Gunneridae</taxon>
        <taxon>Pentapetalae</taxon>
        <taxon>asterids</taxon>
        <taxon>campanulids</taxon>
        <taxon>Asterales</taxon>
        <taxon>Asteraceae</taxon>
        <taxon>Asteroideae</taxon>
        <taxon>Anthemideae</taxon>
        <taxon>Anthemidinae</taxon>
        <taxon>Tanacetum</taxon>
    </lineage>
</organism>
<sequence>MRGLKTARASRIVEDQMKNTLKTEHPSWRESSRLHMYEDPPDSLGLQLPAGKKASQRLWMFKVKEDQDGSKMYKARLVDPSCVGALNDTSTQHKSEGFQLAGQKENLECRLKEILYGLIQASRLWYLKFDSSMQKDKVDDILVAGSDMAEFNKPKFGITTVEWESKLQKSITIDNKSLIHLMKNLKVCSWAKLVRILISEGSLSLLKILGTKSLAEMLTRLAMKEKLKFCVASASL</sequence>
<reference evidence="1" key="2">
    <citation type="submission" date="2022-01" db="EMBL/GenBank/DDBJ databases">
        <authorList>
            <person name="Yamashiro T."/>
            <person name="Shiraishi A."/>
            <person name="Satake H."/>
            <person name="Nakayama K."/>
        </authorList>
    </citation>
    <scope>NUCLEOTIDE SEQUENCE</scope>
</reference>